<organism evidence="2 3">
    <name type="scientific">Nocardia uniformis</name>
    <dbReference type="NCBI Taxonomy" id="53432"/>
    <lineage>
        <taxon>Bacteria</taxon>
        <taxon>Bacillati</taxon>
        <taxon>Actinomycetota</taxon>
        <taxon>Actinomycetes</taxon>
        <taxon>Mycobacteriales</taxon>
        <taxon>Nocardiaceae</taxon>
        <taxon>Nocardia</taxon>
    </lineage>
</organism>
<comment type="caution">
    <text evidence="2">The sequence shown here is derived from an EMBL/GenBank/DDBJ whole genome shotgun (WGS) entry which is preliminary data.</text>
</comment>
<keyword evidence="1" id="KW-0812">Transmembrane</keyword>
<gene>
    <name evidence="2" type="ORF">HLB23_39400</name>
</gene>
<feature type="transmembrane region" description="Helical" evidence="1">
    <location>
        <begin position="26"/>
        <end position="46"/>
    </location>
</feature>
<protein>
    <submittedName>
        <fullName evidence="2">Uncharacterized protein</fullName>
    </submittedName>
</protein>
<proteinExistence type="predicted"/>
<evidence type="ECO:0000256" key="1">
    <source>
        <dbReference type="SAM" id="Phobius"/>
    </source>
</evidence>
<accession>A0A849CB50</accession>
<name>A0A849CB50_9NOCA</name>
<keyword evidence="1" id="KW-1133">Transmembrane helix</keyword>
<evidence type="ECO:0000313" key="3">
    <source>
        <dbReference type="Proteomes" id="UP000586827"/>
    </source>
</evidence>
<dbReference type="AlphaFoldDB" id="A0A849CB50"/>
<sequence length="55" mass="6055">MMRTLLIVSGLIAVGAAFPQLAPLLLVLAILLSVVWIGVLRIKWSVMGLRRGDRR</sequence>
<dbReference type="RefSeq" id="WP_170264433.1">
    <property type="nucleotide sequence ID" value="NZ_JABELX010000029.1"/>
</dbReference>
<evidence type="ECO:0000313" key="2">
    <source>
        <dbReference type="EMBL" id="NNH75854.1"/>
    </source>
</evidence>
<reference evidence="2 3" key="1">
    <citation type="submission" date="2020-05" db="EMBL/GenBank/DDBJ databases">
        <title>MicrobeNet Type strains.</title>
        <authorList>
            <person name="Nicholson A.C."/>
        </authorList>
    </citation>
    <scope>NUCLEOTIDE SEQUENCE [LARGE SCALE GENOMIC DNA]</scope>
    <source>
        <strain evidence="2 3">JCM 3224</strain>
    </source>
</reference>
<keyword evidence="1" id="KW-0472">Membrane</keyword>
<dbReference type="Proteomes" id="UP000586827">
    <property type="component" value="Unassembled WGS sequence"/>
</dbReference>
<dbReference type="EMBL" id="JABELX010000029">
    <property type="protein sequence ID" value="NNH75854.1"/>
    <property type="molecule type" value="Genomic_DNA"/>
</dbReference>
<keyword evidence="3" id="KW-1185">Reference proteome</keyword>